<gene>
    <name evidence="1" type="ORF">EV690_1564</name>
</gene>
<evidence type="ECO:0000313" key="1">
    <source>
        <dbReference type="EMBL" id="TCK57866.1"/>
    </source>
</evidence>
<evidence type="ECO:0000313" key="2">
    <source>
        <dbReference type="Proteomes" id="UP000295565"/>
    </source>
</evidence>
<reference evidence="1 2" key="1">
    <citation type="submission" date="2019-03" db="EMBL/GenBank/DDBJ databases">
        <title>Genomic Encyclopedia of Type Strains, Phase IV (KMG-IV): sequencing the most valuable type-strain genomes for metagenomic binning, comparative biology and taxonomic classification.</title>
        <authorList>
            <person name="Goeker M."/>
        </authorList>
    </citation>
    <scope>NUCLEOTIDE SEQUENCE [LARGE SCALE GENOMIC DNA]</scope>
    <source>
        <strain evidence="1 2">DSM 18577</strain>
    </source>
</reference>
<name>A0A4R1K1J1_9GAMM</name>
<protein>
    <submittedName>
        <fullName evidence="1">Uncharacterized protein</fullName>
    </submittedName>
</protein>
<dbReference type="EMBL" id="SMGD01000012">
    <property type="protein sequence ID" value="TCK57866.1"/>
    <property type="molecule type" value="Genomic_DNA"/>
</dbReference>
<dbReference type="Proteomes" id="UP000295565">
    <property type="component" value="Unassembled WGS sequence"/>
</dbReference>
<comment type="caution">
    <text evidence="1">The sequence shown here is derived from an EMBL/GenBank/DDBJ whole genome shotgun (WGS) entry which is preliminary data.</text>
</comment>
<organism evidence="1 2">
    <name type="scientific">Celerinatantimonas diazotrophica</name>
    <dbReference type="NCBI Taxonomy" id="412034"/>
    <lineage>
        <taxon>Bacteria</taxon>
        <taxon>Pseudomonadati</taxon>
        <taxon>Pseudomonadota</taxon>
        <taxon>Gammaproteobacteria</taxon>
        <taxon>Celerinatantimonadaceae</taxon>
        <taxon>Celerinatantimonas</taxon>
    </lineage>
</organism>
<keyword evidence="2" id="KW-1185">Reference proteome</keyword>
<proteinExistence type="predicted"/>
<sequence>MCFQSEMTQLVQVKVEYNRCEGEQYQLWDRRGKSYMKRAVRRSGKKNQKSNFEERFASMVSEYHKAKEILDSMVEGTAEYVKQKKICDNLFASAERFVNANS</sequence>
<accession>A0A4R1K1J1</accession>
<dbReference type="AlphaFoldDB" id="A0A4R1K1J1"/>